<dbReference type="InterPro" id="IPR051886">
    <property type="entry name" value="Seed_Dev/Stress_Resp_Reg"/>
</dbReference>
<name>A0A022QA03_ERYGU</name>
<dbReference type="InterPro" id="IPR025422">
    <property type="entry name" value="TGA_domain"/>
</dbReference>
<feature type="domain" description="DOG1" evidence="2">
    <location>
        <begin position="24"/>
        <end position="273"/>
    </location>
</feature>
<gene>
    <name evidence="3" type="ORF">MIMGU_mgv1a019261mg</name>
</gene>
<dbReference type="GO" id="GO:0043565">
    <property type="term" value="F:sequence-specific DNA binding"/>
    <property type="evidence" value="ECO:0007669"/>
    <property type="project" value="InterPro"/>
</dbReference>
<dbReference type="AlphaFoldDB" id="A0A022QA03"/>
<proteinExistence type="predicted"/>
<dbReference type="PANTHER" id="PTHR46354">
    <property type="entry name" value="DOG1 DOMAIN-CONTAINING PROTEIN"/>
    <property type="match status" value="1"/>
</dbReference>
<evidence type="ECO:0000256" key="1">
    <source>
        <dbReference type="SAM" id="MobiDB-lite"/>
    </source>
</evidence>
<dbReference type="PANTHER" id="PTHR46354:SF4">
    <property type="entry name" value="PROTEIN DOG1-LIKE 3"/>
    <property type="match status" value="1"/>
</dbReference>
<sequence>MSNLHLPNGTTNTAHATRGGVGEHVSFHMFFDSWMVEQNYQLQELVSATKEWGGGSVLLIPDVVEQVVHHYEHYYKTKSMWAKKDILSMFSPTWTHSLEKAFMWAGGWRPATTFHLLYSKCGLQLEAAFEDDYHLPSGLNTGDLGDLSHSQMVRVDELHKRTLWEEKMITEKLAKKQETIADSSMVGLTHSVATELMIRVEEHDHDQQVVVDAALASKEKGLVVILQMADDLRLKTLKQLILILSPIQGVHFLIAAAELHLKIHEWGKNRDASRKRRRHHTTTTTTANK</sequence>
<feature type="region of interest" description="Disordered" evidence="1">
    <location>
        <begin position="269"/>
        <end position="289"/>
    </location>
</feature>
<dbReference type="PROSITE" id="PS51806">
    <property type="entry name" value="DOG1"/>
    <property type="match status" value="1"/>
</dbReference>
<dbReference type="eggNOG" id="ENOG502QR15">
    <property type="taxonomic scope" value="Eukaryota"/>
</dbReference>
<evidence type="ECO:0000313" key="3">
    <source>
        <dbReference type="EMBL" id="EYU23360.1"/>
    </source>
</evidence>
<accession>A0A022QA03</accession>
<dbReference type="Proteomes" id="UP000030748">
    <property type="component" value="Unassembled WGS sequence"/>
</dbReference>
<protein>
    <recommendedName>
        <fullName evidence="2">DOG1 domain-containing protein</fullName>
    </recommendedName>
</protein>
<dbReference type="EMBL" id="KI632162">
    <property type="protein sequence ID" value="EYU23360.1"/>
    <property type="molecule type" value="Genomic_DNA"/>
</dbReference>
<dbReference type="PhylomeDB" id="A0A022QA03"/>
<keyword evidence="4" id="KW-1185">Reference proteome</keyword>
<dbReference type="STRING" id="4155.A0A022QA03"/>
<dbReference type="GO" id="GO:0006351">
    <property type="term" value="P:DNA-templated transcription"/>
    <property type="evidence" value="ECO:0007669"/>
    <property type="project" value="InterPro"/>
</dbReference>
<reference evidence="3 4" key="1">
    <citation type="journal article" date="2013" name="Proc. Natl. Acad. Sci. U.S.A.">
        <title>Fine-scale variation in meiotic recombination in Mimulus inferred from population shotgun sequencing.</title>
        <authorList>
            <person name="Hellsten U."/>
            <person name="Wright K.M."/>
            <person name="Jenkins J."/>
            <person name="Shu S."/>
            <person name="Yuan Y."/>
            <person name="Wessler S.R."/>
            <person name="Schmutz J."/>
            <person name="Willis J.H."/>
            <person name="Rokhsar D.S."/>
        </authorList>
    </citation>
    <scope>NUCLEOTIDE SEQUENCE [LARGE SCALE GENOMIC DNA]</scope>
    <source>
        <strain evidence="4">cv. DUN x IM62</strain>
    </source>
</reference>
<evidence type="ECO:0000259" key="2">
    <source>
        <dbReference type="PROSITE" id="PS51806"/>
    </source>
</evidence>
<evidence type="ECO:0000313" key="4">
    <source>
        <dbReference type="Proteomes" id="UP000030748"/>
    </source>
</evidence>
<dbReference type="Pfam" id="PF14144">
    <property type="entry name" value="DOG1"/>
    <property type="match status" value="1"/>
</dbReference>
<organism evidence="3 4">
    <name type="scientific">Erythranthe guttata</name>
    <name type="common">Yellow monkey flower</name>
    <name type="synonym">Mimulus guttatus</name>
    <dbReference type="NCBI Taxonomy" id="4155"/>
    <lineage>
        <taxon>Eukaryota</taxon>
        <taxon>Viridiplantae</taxon>
        <taxon>Streptophyta</taxon>
        <taxon>Embryophyta</taxon>
        <taxon>Tracheophyta</taxon>
        <taxon>Spermatophyta</taxon>
        <taxon>Magnoliopsida</taxon>
        <taxon>eudicotyledons</taxon>
        <taxon>Gunneridae</taxon>
        <taxon>Pentapetalae</taxon>
        <taxon>asterids</taxon>
        <taxon>lamiids</taxon>
        <taxon>Lamiales</taxon>
        <taxon>Phrymaceae</taxon>
        <taxon>Erythranthe</taxon>
    </lineage>
</organism>